<dbReference type="PROSITE" id="PS50172">
    <property type="entry name" value="BRCT"/>
    <property type="match status" value="1"/>
</dbReference>
<dbReference type="AlphaFoldDB" id="Q16W28"/>
<name>Q16W28_AEDAE</name>
<organism evidence="3 4">
    <name type="scientific">Aedes aegypti</name>
    <name type="common">Yellowfever mosquito</name>
    <name type="synonym">Culex aegypti</name>
    <dbReference type="NCBI Taxonomy" id="7159"/>
    <lineage>
        <taxon>Eukaryota</taxon>
        <taxon>Metazoa</taxon>
        <taxon>Ecdysozoa</taxon>
        <taxon>Arthropoda</taxon>
        <taxon>Hexapoda</taxon>
        <taxon>Insecta</taxon>
        <taxon>Pterygota</taxon>
        <taxon>Neoptera</taxon>
        <taxon>Endopterygota</taxon>
        <taxon>Diptera</taxon>
        <taxon>Nematocera</taxon>
        <taxon>Culicoidea</taxon>
        <taxon>Culicidae</taxon>
        <taxon>Culicinae</taxon>
        <taxon>Aedini</taxon>
        <taxon>Aedes</taxon>
        <taxon>Stegomyia</taxon>
    </lineage>
</organism>
<feature type="region of interest" description="Disordered" evidence="1">
    <location>
        <begin position="54"/>
        <end position="78"/>
    </location>
</feature>
<dbReference type="EMBL" id="CH477576">
    <property type="protein sequence ID" value="EAT38794.1"/>
    <property type="molecule type" value="Genomic_DNA"/>
</dbReference>
<reference evidence="3" key="3">
    <citation type="submission" date="2012-09" db="EMBL/GenBank/DDBJ databases">
        <authorList>
            <consortium name="VectorBase"/>
        </authorList>
    </citation>
    <scope>NUCLEOTIDE SEQUENCE</scope>
    <source>
        <strain evidence="3">Liverpool</strain>
    </source>
</reference>
<feature type="domain" description="BRCT" evidence="2">
    <location>
        <begin position="211"/>
        <end position="301"/>
    </location>
</feature>
<dbReference type="SUPFAM" id="SSF52113">
    <property type="entry name" value="BRCT domain"/>
    <property type="match status" value="1"/>
</dbReference>
<protein>
    <submittedName>
        <fullName evidence="3">AAEL009349-PA</fullName>
    </submittedName>
</protein>
<dbReference type="InterPro" id="IPR022047">
    <property type="entry name" value="Microcephalin-like"/>
</dbReference>
<dbReference type="KEGG" id="aag:5571872"/>
<sequence length="322" mass="35992">MNRVMLNFTPDLKPSRKSIVGTFTASPLATSSTKVRRRYSLAVDASLSVTINGKPSEQTASLGRSSSQPVPGTPGATKKRMSLHENMMMKILATPVDQPLAEEGFESASELSLLSSLAEEDPISSEEKLLIESDVLLRCYTPPNLPLDCPNNPRLARLYKDLQSPSATTRLRALRALKSPSKREAYGQFDVPHEEQDIITAEERQMPRPKTIQELMAGVCIYVEVRSGTDNRSDGIRDHLVSLGAKVNDKLYKDTTHVIFKDGLLSTYQKAKKMNVPVVSILWIEACKRHLCLMNPDSYPISNVERYENPELFKKIRVSLFE</sequence>
<dbReference type="Pfam" id="PF12738">
    <property type="entry name" value="PTCB-BRCT"/>
    <property type="match status" value="1"/>
</dbReference>
<dbReference type="PANTHER" id="PTHR14625">
    <property type="entry name" value="MICROCEPHALIN"/>
    <property type="match status" value="1"/>
</dbReference>
<reference evidence="3" key="2">
    <citation type="journal article" date="2007" name="Science">
        <title>Genome sequence of Aedes aegypti, a major arbovirus vector.</title>
        <authorList>
            <person name="Nene V."/>
            <person name="Wortman J.R."/>
            <person name="Lawson D."/>
            <person name="Haas B."/>
            <person name="Kodira C."/>
            <person name="Tu Z.J."/>
            <person name="Loftus B."/>
            <person name="Xi Z."/>
            <person name="Megy K."/>
            <person name="Grabherr M."/>
            <person name="Ren Q."/>
            <person name="Zdobnov E.M."/>
            <person name="Lobo N.F."/>
            <person name="Campbell K.S."/>
            <person name="Brown S.E."/>
            <person name="Bonaldo M.F."/>
            <person name="Zhu J."/>
            <person name="Sinkins S.P."/>
            <person name="Hogenkamp D.G."/>
            <person name="Amedeo P."/>
            <person name="Arensburger P."/>
            <person name="Atkinson P.W."/>
            <person name="Bidwell S."/>
            <person name="Biedler J."/>
            <person name="Birney E."/>
            <person name="Bruggner R.V."/>
            <person name="Costas J."/>
            <person name="Coy M.R."/>
            <person name="Crabtree J."/>
            <person name="Crawford M."/>
            <person name="Debruyn B."/>
            <person name="Decaprio D."/>
            <person name="Eiglmeier K."/>
            <person name="Eisenstadt E."/>
            <person name="El-Dorry H."/>
            <person name="Gelbart W.M."/>
            <person name="Gomes S.L."/>
            <person name="Hammond M."/>
            <person name="Hannick L.I."/>
            <person name="Hogan J.R."/>
            <person name="Holmes M.H."/>
            <person name="Jaffe D."/>
            <person name="Johnston J.S."/>
            <person name="Kennedy R.C."/>
            <person name="Koo H."/>
            <person name="Kravitz S."/>
            <person name="Kriventseva E.V."/>
            <person name="Kulp D."/>
            <person name="Labutti K."/>
            <person name="Lee E."/>
            <person name="Li S."/>
            <person name="Lovin D.D."/>
            <person name="Mao C."/>
            <person name="Mauceli E."/>
            <person name="Menck C.F."/>
            <person name="Miller J.R."/>
            <person name="Montgomery P."/>
            <person name="Mori A."/>
            <person name="Nascimento A.L."/>
            <person name="Naveira H.F."/>
            <person name="Nusbaum C."/>
            <person name="O'leary S."/>
            <person name="Orvis J."/>
            <person name="Pertea M."/>
            <person name="Quesneville H."/>
            <person name="Reidenbach K.R."/>
            <person name="Rogers Y.H."/>
            <person name="Roth C.W."/>
            <person name="Schneider J.R."/>
            <person name="Schatz M."/>
            <person name="Shumway M."/>
            <person name="Stanke M."/>
            <person name="Stinson E.O."/>
            <person name="Tubio J.M."/>
            <person name="Vanzee J.P."/>
            <person name="Verjovski-Almeida S."/>
            <person name="Werner D."/>
            <person name="White O."/>
            <person name="Wyder S."/>
            <person name="Zeng Q."/>
            <person name="Zhao Q."/>
            <person name="Zhao Y."/>
            <person name="Hill C.A."/>
            <person name="Raikhel A.S."/>
            <person name="Soares M.B."/>
            <person name="Knudson D.L."/>
            <person name="Lee N.H."/>
            <person name="Galagan J."/>
            <person name="Salzberg S.L."/>
            <person name="Paulsen I.T."/>
            <person name="Dimopoulos G."/>
            <person name="Collins F.H."/>
            <person name="Birren B."/>
            <person name="Fraser-Liggett C.M."/>
            <person name="Severson D.W."/>
        </authorList>
    </citation>
    <scope>NUCLEOTIDE SEQUENCE [LARGE SCALE GENOMIC DNA]</scope>
    <source>
        <strain evidence="3">Liverpool</strain>
    </source>
</reference>
<dbReference type="PANTHER" id="PTHR14625:SF3">
    <property type="entry name" value="MICROCEPHALIN"/>
    <property type="match status" value="1"/>
</dbReference>
<evidence type="ECO:0000313" key="3">
    <source>
        <dbReference type="EMBL" id="EAT38794.1"/>
    </source>
</evidence>
<accession>Q16W28</accession>
<dbReference type="GO" id="GO:0000278">
    <property type="term" value="P:mitotic cell cycle"/>
    <property type="evidence" value="ECO:0007669"/>
    <property type="project" value="TreeGrafter"/>
</dbReference>
<dbReference type="Proteomes" id="UP000682892">
    <property type="component" value="Unassembled WGS sequence"/>
</dbReference>
<feature type="compositionally biased region" description="Polar residues" evidence="1">
    <location>
        <begin position="54"/>
        <end position="70"/>
    </location>
</feature>
<dbReference type="STRING" id="7159.Q16W28"/>
<dbReference type="PhylomeDB" id="Q16W28"/>
<reference evidence="3" key="1">
    <citation type="submission" date="2005-10" db="EMBL/GenBank/DDBJ databases">
        <authorList>
            <person name="Loftus B.J."/>
            <person name="Nene V.M."/>
            <person name="Hannick L.I."/>
            <person name="Bidwell S."/>
            <person name="Haas B."/>
            <person name="Amedeo P."/>
            <person name="Orvis J."/>
            <person name="Wortman J.R."/>
            <person name="White O.R."/>
            <person name="Salzberg S."/>
            <person name="Shumway M."/>
            <person name="Koo H."/>
            <person name="Zhao Y."/>
            <person name="Holmes M."/>
            <person name="Miller J."/>
            <person name="Schatz M."/>
            <person name="Pop M."/>
            <person name="Pai G."/>
            <person name="Utterback T."/>
            <person name="Rogers Y.-H."/>
            <person name="Kravitz S."/>
            <person name="Fraser C.M."/>
        </authorList>
    </citation>
    <scope>NUCLEOTIDE SEQUENCE</scope>
    <source>
        <strain evidence="3">Liverpool</strain>
    </source>
</reference>
<evidence type="ECO:0000259" key="2">
    <source>
        <dbReference type="PROSITE" id="PS50172"/>
    </source>
</evidence>
<dbReference type="OrthoDB" id="2384350at2759"/>
<gene>
    <name evidence="3" type="ORF">AaeL_AAEL009349</name>
</gene>
<dbReference type="VEuPathDB" id="VectorBase:AAEL018709"/>
<proteinExistence type="predicted"/>
<dbReference type="Gene3D" id="3.40.50.10190">
    <property type="entry name" value="BRCT domain"/>
    <property type="match status" value="1"/>
</dbReference>
<dbReference type="SMART" id="SM00292">
    <property type="entry name" value="BRCT"/>
    <property type="match status" value="1"/>
</dbReference>
<dbReference type="InterPro" id="IPR036420">
    <property type="entry name" value="BRCT_dom_sf"/>
</dbReference>
<evidence type="ECO:0000313" key="4">
    <source>
        <dbReference type="Proteomes" id="UP000682892"/>
    </source>
</evidence>
<evidence type="ECO:0000256" key="1">
    <source>
        <dbReference type="SAM" id="MobiDB-lite"/>
    </source>
</evidence>
<dbReference type="CDD" id="cd17716">
    <property type="entry name" value="BRCT_microcephalin_rpt1"/>
    <property type="match status" value="1"/>
</dbReference>
<dbReference type="InterPro" id="IPR001357">
    <property type="entry name" value="BRCT_dom"/>
</dbReference>